<dbReference type="InterPro" id="IPR036628">
    <property type="entry name" value="Clp_N_dom_sf"/>
</dbReference>
<organism evidence="8 9">
    <name type="scientific">Rodentibacter mrazii</name>
    <dbReference type="NCBI Taxonomy" id="1908257"/>
    <lineage>
        <taxon>Bacteria</taxon>
        <taxon>Pseudomonadati</taxon>
        <taxon>Pseudomonadota</taxon>
        <taxon>Gammaproteobacteria</taxon>
        <taxon>Pasteurellales</taxon>
        <taxon>Pasteurellaceae</taxon>
        <taxon>Rodentibacter</taxon>
    </lineage>
</organism>
<dbReference type="InterPro" id="IPR001270">
    <property type="entry name" value="ClpA/B"/>
</dbReference>
<evidence type="ECO:0000256" key="5">
    <source>
        <dbReference type="SAM" id="Coils"/>
    </source>
</evidence>
<dbReference type="InterPro" id="IPR050130">
    <property type="entry name" value="ClpA_ClpB"/>
</dbReference>
<protein>
    <submittedName>
        <fullName evidence="8">ClpV1 family T6SS ATPase</fullName>
    </submittedName>
</protein>
<accession>A0A1V3IFV3</accession>
<evidence type="ECO:0000256" key="1">
    <source>
        <dbReference type="ARBA" id="ARBA00022741"/>
    </source>
</evidence>
<dbReference type="SMART" id="SM00382">
    <property type="entry name" value="AAA"/>
    <property type="match status" value="2"/>
</dbReference>
<reference evidence="8 9" key="1">
    <citation type="submission" date="2016-10" db="EMBL/GenBank/DDBJ databases">
        <title>Rodentibacter gen. nov. and new species.</title>
        <authorList>
            <person name="Christensen H."/>
        </authorList>
    </citation>
    <scope>NUCLEOTIDE SEQUENCE [LARGE SCALE GENOMIC DNA]</scope>
    <source>
        <strain evidence="8 9">Ppn418</strain>
    </source>
</reference>
<comment type="caution">
    <text evidence="8">The sequence shown here is derived from an EMBL/GenBank/DDBJ whole genome shotgun (WGS) entry which is preliminary data.</text>
</comment>
<dbReference type="STRING" id="1908257.BKK47_06725"/>
<evidence type="ECO:0000259" key="7">
    <source>
        <dbReference type="SMART" id="SM01086"/>
    </source>
</evidence>
<dbReference type="EMBL" id="MLHG01000041">
    <property type="protein sequence ID" value="OOF39388.1"/>
    <property type="molecule type" value="Genomic_DNA"/>
</dbReference>
<feature type="domain" description="AAA+ ATPase" evidence="6">
    <location>
        <begin position="606"/>
        <end position="750"/>
    </location>
</feature>
<dbReference type="GO" id="GO:0016887">
    <property type="term" value="F:ATP hydrolysis activity"/>
    <property type="evidence" value="ECO:0007669"/>
    <property type="project" value="InterPro"/>
</dbReference>
<dbReference type="Pfam" id="PF17871">
    <property type="entry name" value="AAA_lid_9"/>
    <property type="match status" value="1"/>
</dbReference>
<dbReference type="GO" id="GO:0005737">
    <property type="term" value="C:cytoplasm"/>
    <property type="evidence" value="ECO:0007669"/>
    <property type="project" value="TreeGrafter"/>
</dbReference>
<keyword evidence="9" id="KW-1185">Reference proteome</keyword>
<keyword evidence="2 4" id="KW-0067">ATP-binding</keyword>
<keyword evidence="1 4" id="KW-0547">Nucleotide-binding</keyword>
<dbReference type="InterPro" id="IPR019489">
    <property type="entry name" value="Clp_ATPase_C"/>
</dbReference>
<dbReference type="PRINTS" id="PR00300">
    <property type="entry name" value="CLPPROTEASEA"/>
</dbReference>
<dbReference type="PROSITE" id="PS00870">
    <property type="entry name" value="CLPAB_1"/>
    <property type="match status" value="1"/>
</dbReference>
<dbReference type="InterPro" id="IPR041546">
    <property type="entry name" value="ClpA/ClpB_AAA_lid"/>
</dbReference>
<keyword evidence="3 4" id="KW-0143">Chaperone</keyword>
<dbReference type="NCBIfam" id="TIGR03345">
    <property type="entry name" value="VI_ClpV1"/>
    <property type="match status" value="1"/>
</dbReference>
<comment type="similarity">
    <text evidence="4">Belongs to the ClpA/ClpB family.</text>
</comment>
<evidence type="ECO:0000313" key="8">
    <source>
        <dbReference type="EMBL" id="OOF39388.1"/>
    </source>
</evidence>
<dbReference type="Proteomes" id="UP000189426">
    <property type="component" value="Unassembled WGS sequence"/>
</dbReference>
<dbReference type="InterPro" id="IPR003593">
    <property type="entry name" value="AAA+_ATPase"/>
</dbReference>
<dbReference type="SUPFAM" id="SSF52540">
    <property type="entry name" value="P-loop containing nucleoside triphosphate hydrolases"/>
    <property type="match status" value="2"/>
</dbReference>
<dbReference type="PANTHER" id="PTHR11638">
    <property type="entry name" value="ATP-DEPENDENT CLP PROTEASE"/>
    <property type="match status" value="1"/>
</dbReference>
<evidence type="ECO:0000256" key="3">
    <source>
        <dbReference type="ARBA" id="ARBA00023186"/>
    </source>
</evidence>
<feature type="domain" description="AAA+ ATPase" evidence="6">
    <location>
        <begin position="216"/>
        <end position="362"/>
    </location>
</feature>
<feature type="domain" description="Clp ATPase C-terminal" evidence="7">
    <location>
        <begin position="770"/>
        <end position="862"/>
    </location>
</feature>
<gene>
    <name evidence="8" type="ORF">BKK47_06725</name>
</gene>
<dbReference type="SMART" id="SM01086">
    <property type="entry name" value="ClpB_D2-small"/>
    <property type="match status" value="1"/>
</dbReference>
<sequence length="865" mass="95998">MIKINLSATLAALNDVSKLMLEESAAYAISCGESEILPAHLLLKSLDNPFSDIRFILNKLNISHEELTALLLHRNQNSNTNIDSIPSFSPLLVEMLQEAWLLGSLEFEQSKIRSATIFLALTLNTSRYLPTSVASFLNQINKETLRQSLLELAKGSAESQVLPENTATNKHIHTDISDLSRFAENLTEKAANGETDPVLARDQEIDLMIDILSRRRKNNPIIVGDAGVGKSALIEGLALRIVNKQVPPHLQHVELWSLDLAALQSGASIKGEFEKRLKSVIDFVKNSTTPIVLFIDEAHTLIGAGGNEGGNDAANLLKPALARGELRTIAATTWSEYKKYVERDPALSRRFQLVKVDEPSIEESIVILRGLKPLYEKAHGVYITGEALETVTKLSARYIAAKKLPDKAIDILDTACARVSTAKDTPPKRLSYLDNKIHEINVAIAEFERDYQLGEAVDSHVKSKLENQLSELTEEKITLSTQFETQKALVEEILSLREKLSDSETEYTEEERQEWITQLKVKKAEYETIKPEECLIHAEVGSKQITAVIADLTGIPVNSMTGDELTKLTELPEILNDNIKGQSQAIEQIHKNLLTAMADLRRAGTPLGALLLVGPSGVGKTETALQIAEHIFGGKQFLTTINMSEYQEKHTVSRLIGSPPGYVGYGEGGLLTEAIRQKPYSIVLLDEVEKAHPDVLNLFYQAFDKGELADGEGRLIDCKNILFMLTSNCGFDAANDRFAVKTDEELRRSLLAFFKPALLARMQIVQYHYLSTDVMQRIVKAKLAKLEKLVSERYKVAFSIAPNILEHIEQQCEADANGARLVDAILESQLLPPLSLALLQRIASGEKMTSITLNFDKEEYQVHIE</sequence>
<dbReference type="InterPro" id="IPR028299">
    <property type="entry name" value="ClpA/B_CS2"/>
</dbReference>
<proteinExistence type="inferred from homology"/>
<dbReference type="SUPFAM" id="SSF81923">
    <property type="entry name" value="Double Clp-N motif"/>
    <property type="match status" value="1"/>
</dbReference>
<dbReference type="InterPro" id="IPR027417">
    <property type="entry name" value="P-loop_NTPase"/>
</dbReference>
<dbReference type="PROSITE" id="PS00871">
    <property type="entry name" value="CLPAB_2"/>
    <property type="match status" value="1"/>
</dbReference>
<dbReference type="Gene3D" id="1.10.8.60">
    <property type="match status" value="1"/>
</dbReference>
<dbReference type="InterPro" id="IPR003959">
    <property type="entry name" value="ATPase_AAA_core"/>
</dbReference>
<dbReference type="InterPro" id="IPR018368">
    <property type="entry name" value="ClpA/B_CS1"/>
</dbReference>
<dbReference type="Pfam" id="PF00004">
    <property type="entry name" value="AAA"/>
    <property type="match status" value="1"/>
</dbReference>
<feature type="coiled-coil region" evidence="5">
    <location>
        <begin position="462"/>
        <end position="513"/>
    </location>
</feature>
<dbReference type="RefSeq" id="WP_077494137.1">
    <property type="nucleotide sequence ID" value="NZ_MLHG01000041.1"/>
</dbReference>
<evidence type="ECO:0000313" key="9">
    <source>
        <dbReference type="Proteomes" id="UP000189426"/>
    </source>
</evidence>
<dbReference type="AlphaFoldDB" id="A0A1V3IFV3"/>
<dbReference type="GO" id="GO:0034605">
    <property type="term" value="P:cellular response to heat"/>
    <property type="evidence" value="ECO:0007669"/>
    <property type="project" value="TreeGrafter"/>
</dbReference>
<evidence type="ECO:0000256" key="4">
    <source>
        <dbReference type="RuleBase" id="RU004432"/>
    </source>
</evidence>
<dbReference type="InterPro" id="IPR017729">
    <property type="entry name" value="ATPase_T6SS_ClpV1"/>
</dbReference>
<keyword evidence="5" id="KW-0175">Coiled coil</keyword>
<dbReference type="Gene3D" id="3.40.50.300">
    <property type="entry name" value="P-loop containing nucleotide triphosphate hydrolases"/>
    <property type="match status" value="3"/>
</dbReference>
<evidence type="ECO:0000259" key="6">
    <source>
        <dbReference type="SMART" id="SM00382"/>
    </source>
</evidence>
<dbReference type="Pfam" id="PF10431">
    <property type="entry name" value="ClpB_D2-small"/>
    <property type="match status" value="1"/>
</dbReference>
<dbReference type="CDD" id="cd00009">
    <property type="entry name" value="AAA"/>
    <property type="match status" value="1"/>
</dbReference>
<dbReference type="PANTHER" id="PTHR11638:SF182">
    <property type="entry name" value="CLP ATPASE"/>
    <property type="match status" value="1"/>
</dbReference>
<dbReference type="CDD" id="cd19499">
    <property type="entry name" value="RecA-like_ClpB_Hsp104-like"/>
    <property type="match status" value="1"/>
</dbReference>
<dbReference type="Gene3D" id="1.10.1780.10">
    <property type="entry name" value="Clp, N-terminal domain"/>
    <property type="match status" value="1"/>
</dbReference>
<evidence type="ECO:0000256" key="2">
    <source>
        <dbReference type="ARBA" id="ARBA00022840"/>
    </source>
</evidence>
<dbReference type="Pfam" id="PF07724">
    <property type="entry name" value="AAA_2"/>
    <property type="match status" value="1"/>
</dbReference>
<dbReference type="GO" id="GO:0005524">
    <property type="term" value="F:ATP binding"/>
    <property type="evidence" value="ECO:0007669"/>
    <property type="project" value="UniProtKB-KW"/>
</dbReference>
<name>A0A1V3IFV3_9PAST</name>